<evidence type="ECO:0000256" key="8">
    <source>
        <dbReference type="ARBA" id="ARBA00022840"/>
    </source>
</evidence>
<comment type="function">
    <text evidence="1 11">Catalyzes the reversible adenylation of nicotinate mononucleotide (NaMN) to nicotinic acid adenine dinucleotide (NaAD).</text>
</comment>
<evidence type="ECO:0000259" key="12">
    <source>
        <dbReference type="Pfam" id="PF01467"/>
    </source>
</evidence>
<dbReference type="GO" id="GO:0004515">
    <property type="term" value="F:nicotinate-nucleotide adenylyltransferase activity"/>
    <property type="evidence" value="ECO:0007669"/>
    <property type="project" value="UniProtKB-UniRule"/>
</dbReference>
<dbReference type="PANTHER" id="PTHR39321">
    <property type="entry name" value="NICOTINATE-NUCLEOTIDE ADENYLYLTRANSFERASE-RELATED"/>
    <property type="match status" value="1"/>
</dbReference>
<dbReference type="GO" id="GO:0005524">
    <property type="term" value="F:ATP binding"/>
    <property type="evidence" value="ECO:0007669"/>
    <property type="project" value="UniProtKB-KW"/>
</dbReference>
<accession>A0A845BL63</accession>
<evidence type="ECO:0000256" key="6">
    <source>
        <dbReference type="ARBA" id="ARBA00022695"/>
    </source>
</evidence>
<evidence type="ECO:0000256" key="10">
    <source>
        <dbReference type="ARBA" id="ARBA00048721"/>
    </source>
</evidence>
<evidence type="ECO:0000256" key="1">
    <source>
        <dbReference type="ARBA" id="ARBA00002324"/>
    </source>
</evidence>
<dbReference type="GO" id="GO:0009435">
    <property type="term" value="P:NAD+ biosynthetic process"/>
    <property type="evidence" value="ECO:0007669"/>
    <property type="project" value="UniProtKB-UniRule"/>
</dbReference>
<dbReference type="EMBL" id="WSSB01000002">
    <property type="protein sequence ID" value="MXR36024.1"/>
    <property type="molecule type" value="Genomic_DNA"/>
</dbReference>
<dbReference type="NCBIfam" id="NF000839">
    <property type="entry name" value="PRK00071.1-1"/>
    <property type="match status" value="1"/>
</dbReference>
<comment type="pathway">
    <text evidence="2 11">Cofactor biosynthesis; NAD(+) biosynthesis; deamido-NAD(+) from nicotinate D-ribonucleotide: step 1/1.</text>
</comment>
<dbReference type="NCBIfam" id="TIGR00125">
    <property type="entry name" value="cyt_tran_rel"/>
    <property type="match status" value="1"/>
</dbReference>
<dbReference type="RefSeq" id="WP_124735037.1">
    <property type="nucleotide sequence ID" value="NZ_WSSB01000002.1"/>
</dbReference>
<dbReference type="CDD" id="cd02165">
    <property type="entry name" value="NMNAT"/>
    <property type="match status" value="1"/>
</dbReference>
<keyword evidence="8 11" id="KW-0067">ATP-binding</keyword>
<evidence type="ECO:0000256" key="5">
    <source>
        <dbReference type="ARBA" id="ARBA00022679"/>
    </source>
</evidence>
<reference evidence="13 14" key="1">
    <citation type="submission" date="2019-12" db="EMBL/GenBank/DDBJ databases">
        <title>Neisseriaceae gen. nov. sp. Genome sequencing and assembly.</title>
        <authorList>
            <person name="Liu Z."/>
            <person name="Li A."/>
        </authorList>
    </citation>
    <scope>NUCLEOTIDE SEQUENCE [LARGE SCALE GENOMIC DNA]</scope>
    <source>
        <strain evidence="13 14">B2N2-7</strain>
    </source>
</reference>
<sequence>MRRIGLYGGTFDPFHCAHLRLACALRDELKLDEVRLVPAGLPYHRDHGPHASASQRLDMVRLAIAGEPGLIADDREIRRGKNAYTVETLEELRSELTPQDELWCLIGGDSLARLASWHRWQAIFTLANLAVALRPGFDPAHLAPAISAQWQARQVSDFSKRTPSGTIRALTLAPVDVSATDIRARLAAGADVSGLVPAAVLDYIRAQQLYRNT</sequence>
<gene>
    <name evidence="11 13" type="primary">nadD</name>
    <name evidence="13" type="ORF">GQF02_03415</name>
</gene>
<evidence type="ECO:0000313" key="14">
    <source>
        <dbReference type="Proteomes" id="UP000467214"/>
    </source>
</evidence>
<dbReference type="AlphaFoldDB" id="A0A845BL63"/>
<keyword evidence="6 11" id="KW-0548">Nucleotidyltransferase</keyword>
<feature type="domain" description="Cytidyltransferase-like" evidence="12">
    <location>
        <begin position="6"/>
        <end position="185"/>
    </location>
</feature>
<dbReference type="Pfam" id="PF01467">
    <property type="entry name" value="CTP_transf_like"/>
    <property type="match status" value="1"/>
</dbReference>
<dbReference type="NCBIfam" id="NF000840">
    <property type="entry name" value="PRK00071.1-3"/>
    <property type="match status" value="1"/>
</dbReference>
<dbReference type="Proteomes" id="UP000467214">
    <property type="component" value="Unassembled WGS sequence"/>
</dbReference>
<proteinExistence type="inferred from homology"/>
<comment type="catalytic activity">
    <reaction evidence="10 11">
        <text>nicotinate beta-D-ribonucleotide + ATP + H(+) = deamido-NAD(+) + diphosphate</text>
        <dbReference type="Rhea" id="RHEA:22860"/>
        <dbReference type="ChEBI" id="CHEBI:15378"/>
        <dbReference type="ChEBI" id="CHEBI:30616"/>
        <dbReference type="ChEBI" id="CHEBI:33019"/>
        <dbReference type="ChEBI" id="CHEBI:57502"/>
        <dbReference type="ChEBI" id="CHEBI:58437"/>
        <dbReference type="EC" id="2.7.7.18"/>
    </reaction>
</comment>
<comment type="caution">
    <text evidence="13">The sequence shown here is derived from an EMBL/GenBank/DDBJ whole genome shotgun (WGS) entry which is preliminary data.</text>
</comment>
<keyword evidence="14" id="KW-1185">Reference proteome</keyword>
<dbReference type="EC" id="2.7.7.18" evidence="11"/>
<protein>
    <recommendedName>
        <fullName evidence="11">Probable nicotinate-nucleotide adenylyltransferase</fullName>
        <ecNumber evidence="11">2.7.7.18</ecNumber>
    </recommendedName>
    <alternativeName>
        <fullName evidence="11">Deamido-NAD(+) diphosphorylase</fullName>
    </alternativeName>
    <alternativeName>
        <fullName evidence="11">Deamido-NAD(+) pyrophosphorylase</fullName>
    </alternativeName>
    <alternativeName>
        <fullName evidence="11">Nicotinate mononucleotide adenylyltransferase</fullName>
        <shortName evidence="11">NaMN adenylyltransferase</shortName>
    </alternativeName>
</protein>
<dbReference type="NCBIfam" id="TIGR00482">
    <property type="entry name" value="nicotinate (nicotinamide) nucleotide adenylyltransferase"/>
    <property type="match status" value="1"/>
</dbReference>
<comment type="similarity">
    <text evidence="3 11">Belongs to the NadD family.</text>
</comment>
<evidence type="ECO:0000256" key="3">
    <source>
        <dbReference type="ARBA" id="ARBA00009014"/>
    </source>
</evidence>
<dbReference type="InterPro" id="IPR005248">
    <property type="entry name" value="NadD/NMNAT"/>
</dbReference>
<dbReference type="PANTHER" id="PTHR39321:SF3">
    <property type="entry name" value="PHOSPHOPANTETHEINE ADENYLYLTRANSFERASE"/>
    <property type="match status" value="1"/>
</dbReference>
<keyword evidence="9 11" id="KW-0520">NAD</keyword>
<dbReference type="HAMAP" id="MF_00244">
    <property type="entry name" value="NaMN_adenylyltr"/>
    <property type="match status" value="1"/>
</dbReference>
<evidence type="ECO:0000256" key="4">
    <source>
        <dbReference type="ARBA" id="ARBA00022642"/>
    </source>
</evidence>
<evidence type="ECO:0000256" key="7">
    <source>
        <dbReference type="ARBA" id="ARBA00022741"/>
    </source>
</evidence>
<dbReference type="SUPFAM" id="SSF52374">
    <property type="entry name" value="Nucleotidylyl transferase"/>
    <property type="match status" value="1"/>
</dbReference>
<evidence type="ECO:0000313" key="13">
    <source>
        <dbReference type="EMBL" id="MXR36024.1"/>
    </source>
</evidence>
<evidence type="ECO:0000256" key="9">
    <source>
        <dbReference type="ARBA" id="ARBA00023027"/>
    </source>
</evidence>
<dbReference type="InterPro" id="IPR004821">
    <property type="entry name" value="Cyt_trans-like"/>
</dbReference>
<name>A0A845BL63_9NEIS</name>
<keyword evidence="7 11" id="KW-0547">Nucleotide-binding</keyword>
<dbReference type="UniPathway" id="UPA00253">
    <property type="reaction ID" value="UER00332"/>
</dbReference>
<evidence type="ECO:0000256" key="2">
    <source>
        <dbReference type="ARBA" id="ARBA00005019"/>
    </source>
</evidence>
<evidence type="ECO:0000256" key="11">
    <source>
        <dbReference type="HAMAP-Rule" id="MF_00244"/>
    </source>
</evidence>
<dbReference type="Gene3D" id="3.40.50.620">
    <property type="entry name" value="HUPs"/>
    <property type="match status" value="1"/>
</dbReference>
<keyword evidence="4 11" id="KW-0662">Pyridine nucleotide biosynthesis</keyword>
<dbReference type="InterPro" id="IPR014729">
    <property type="entry name" value="Rossmann-like_a/b/a_fold"/>
</dbReference>
<organism evidence="13 14">
    <name type="scientific">Craterilacuibacter sinensis</name>
    <dbReference type="NCBI Taxonomy" id="2686017"/>
    <lineage>
        <taxon>Bacteria</taxon>
        <taxon>Pseudomonadati</taxon>
        <taxon>Pseudomonadota</taxon>
        <taxon>Betaproteobacteria</taxon>
        <taxon>Neisseriales</taxon>
        <taxon>Neisseriaceae</taxon>
        <taxon>Craterilacuibacter</taxon>
    </lineage>
</organism>
<keyword evidence="5 11" id="KW-0808">Transferase</keyword>